<feature type="region of interest" description="Disordered" evidence="1">
    <location>
        <begin position="1"/>
        <end position="35"/>
    </location>
</feature>
<evidence type="ECO:0000256" key="1">
    <source>
        <dbReference type="SAM" id="MobiDB-lite"/>
    </source>
</evidence>
<organism evidence="2 3">
    <name type="scientific">Hibiscus sabdariffa</name>
    <name type="common">roselle</name>
    <dbReference type="NCBI Taxonomy" id="183260"/>
    <lineage>
        <taxon>Eukaryota</taxon>
        <taxon>Viridiplantae</taxon>
        <taxon>Streptophyta</taxon>
        <taxon>Embryophyta</taxon>
        <taxon>Tracheophyta</taxon>
        <taxon>Spermatophyta</taxon>
        <taxon>Magnoliopsida</taxon>
        <taxon>eudicotyledons</taxon>
        <taxon>Gunneridae</taxon>
        <taxon>Pentapetalae</taxon>
        <taxon>rosids</taxon>
        <taxon>malvids</taxon>
        <taxon>Malvales</taxon>
        <taxon>Malvaceae</taxon>
        <taxon>Malvoideae</taxon>
        <taxon>Hibiscus</taxon>
    </lineage>
</organism>
<protein>
    <submittedName>
        <fullName evidence="2">Uncharacterized protein</fullName>
    </submittedName>
</protein>
<evidence type="ECO:0000313" key="2">
    <source>
        <dbReference type="EMBL" id="KAK9035340.1"/>
    </source>
</evidence>
<accession>A0ABR2TCY1</accession>
<reference evidence="2 3" key="1">
    <citation type="journal article" date="2024" name="G3 (Bethesda)">
        <title>Genome assembly of Hibiscus sabdariffa L. provides insights into metabolisms of medicinal natural products.</title>
        <authorList>
            <person name="Kim T."/>
        </authorList>
    </citation>
    <scope>NUCLEOTIDE SEQUENCE [LARGE SCALE GENOMIC DNA]</scope>
    <source>
        <strain evidence="2">TK-2024</strain>
        <tissue evidence="2">Old leaves</tissue>
    </source>
</reference>
<evidence type="ECO:0000313" key="3">
    <source>
        <dbReference type="Proteomes" id="UP001396334"/>
    </source>
</evidence>
<sequence length="138" mass="15698">MNLSPDKQSLQTGTPSESTRKSEVIGPESRNMHFSKQTQPLLVKLELDKPSNNRIPSGDISLRHFIEQLSGTIQVPNKQMPIDQSDDQRMKLFPKKWRVLGYGRLDEVGKQRWIGPYLTMEPIKGLLCESFGAEIGEF</sequence>
<gene>
    <name evidence="2" type="ORF">V6N11_077382</name>
</gene>
<name>A0ABR2TCY1_9ROSI</name>
<comment type="caution">
    <text evidence="2">The sequence shown here is derived from an EMBL/GenBank/DDBJ whole genome shotgun (WGS) entry which is preliminary data.</text>
</comment>
<proteinExistence type="predicted"/>
<dbReference type="Proteomes" id="UP001396334">
    <property type="component" value="Unassembled WGS sequence"/>
</dbReference>
<keyword evidence="3" id="KW-1185">Reference proteome</keyword>
<feature type="compositionally biased region" description="Polar residues" evidence="1">
    <location>
        <begin position="1"/>
        <end position="17"/>
    </location>
</feature>
<dbReference type="EMBL" id="JBBPBN010000006">
    <property type="protein sequence ID" value="KAK9035340.1"/>
    <property type="molecule type" value="Genomic_DNA"/>
</dbReference>